<dbReference type="AlphaFoldDB" id="A0A6A7G613"/>
<evidence type="ECO:0000256" key="11">
    <source>
        <dbReference type="RuleBase" id="RU000488"/>
    </source>
</evidence>
<dbReference type="PROSITE" id="PS50920">
    <property type="entry name" value="SOLCAR"/>
    <property type="match status" value="3"/>
</dbReference>
<evidence type="ECO:0000313" key="12">
    <source>
        <dbReference type="EMBL" id="LAC26306.1"/>
    </source>
</evidence>
<keyword evidence="5" id="KW-0677">Repeat</keyword>
<keyword evidence="7" id="KW-1133">Transmembrane helix</keyword>
<protein>
    <submittedName>
        <fullName evidence="12">Dicarboxylate/tricarboxylate carrier</fullName>
    </submittedName>
</protein>
<keyword evidence="6" id="KW-0999">Mitochondrion inner membrane</keyword>
<dbReference type="SUPFAM" id="SSF103506">
    <property type="entry name" value="Mitochondrial carrier"/>
    <property type="match status" value="1"/>
</dbReference>
<feature type="repeat" description="Solcar" evidence="10">
    <location>
        <begin position="205"/>
        <end position="295"/>
    </location>
</feature>
<evidence type="ECO:0000256" key="1">
    <source>
        <dbReference type="ARBA" id="ARBA00004448"/>
    </source>
</evidence>
<dbReference type="PRINTS" id="PR00926">
    <property type="entry name" value="MITOCARRIER"/>
</dbReference>
<evidence type="ECO:0000256" key="3">
    <source>
        <dbReference type="ARBA" id="ARBA00022448"/>
    </source>
</evidence>
<evidence type="ECO:0000256" key="4">
    <source>
        <dbReference type="ARBA" id="ARBA00022692"/>
    </source>
</evidence>
<name>A0A6A7G613_9CRUS</name>
<reference evidence="12" key="1">
    <citation type="submission" date="2017-11" db="EMBL/GenBank/DDBJ databases">
        <title>The sensing device of the deep-sea amphipod.</title>
        <authorList>
            <person name="Kobayashi H."/>
            <person name="Nagahama T."/>
            <person name="Arai W."/>
            <person name="Sasagawa Y."/>
            <person name="Umeda M."/>
            <person name="Hayashi T."/>
            <person name="Nikaido I."/>
            <person name="Watanabe H."/>
            <person name="Oguri K."/>
            <person name="Kitazato H."/>
            <person name="Fujioka K."/>
            <person name="Kido Y."/>
            <person name="Takami H."/>
        </authorList>
    </citation>
    <scope>NUCLEOTIDE SEQUENCE</scope>
    <source>
        <tissue evidence="12">Whole body</tissue>
    </source>
</reference>
<feature type="repeat" description="Solcar" evidence="10">
    <location>
        <begin position="11"/>
        <end position="98"/>
    </location>
</feature>
<dbReference type="InterPro" id="IPR002067">
    <property type="entry name" value="MCP"/>
</dbReference>
<evidence type="ECO:0000256" key="9">
    <source>
        <dbReference type="ARBA" id="ARBA00023136"/>
    </source>
</evidence>
<organism evidence="12">
    <name type="scientific">Hirondellea gigas</name>
    <dbReference type="NCBI Taxonomy" id="1518452"/>
    <lineage>
        <taxon>Eukaryota</taxon>
        <taxon>Metazoa</taxon>
        <taxon>Ecdysozoa</taxon>
        <taxon>Arthropoda</taxon>
        <taxon>Crustacea</taxon>
        <taxon>Multicrustacea</taxon>
        <taxon>Malacostraca</taxon>
        <taxon>Eumalacostraca</taxon>
        <taxon>Peracarida</taxon>
        <taxon>Amphipoda</taxon>
        <taxon>Amphilochidea</taxon>
        <taxon>Lysianassida</taxon>
        <taxon>Lysianassidira</taxon>
        <taxon>Lysianassoidea</taxon>
        <taxon>Lysianassidae</taxon>
        <taxon>Hirondellea</taxon>
    </lineage>
</organism>
<evidence type="ECO:0000256" key="6">
    <source>
        <dbReference type="ARBA" id="ARBA00022792"/>
    </source>
</evidence>
<dbReference type="InterPro" id="IPR018108">
    <property type="entry name" value="MCP_transmembrane"/>
</dbReference>
<dbReference type="Pfam" id="PF00153">
    <property type="entry name" value="Mito_carr"/>
    <property type="match status" value="3"/>
</dbReference>
<dbReference type="EMBL" id="IACT01007187">
    <property type="protein sequence ID" value="LAC26306.1"/>
    <property type="molecule type" value="mRNA"/>
</dbReference>
<keyword evidence="3 11" id="KW-0813">Transport</keyword>
<dbReference type="GO" id="GO:0005743">
    <property type="term" value="C:mitochondrial inner membrane"/>
    <property type="evidence" value="ECO:0007669"/>
    <property type="project" value="UniProtKB-SubCell"/>
</dbReference>
<dbReference type="InterPro" id="IPR050391">
    <property type="entry name" value="Mito_Metabolite_Transporter"/>
</dbReference>
<dbReference type="GO" id="GO:0055085">
    <property type="term" value="P:transmembrane transport"/>
    <property type="evidence" value="ECO:0007669"/>
    <property type="project" value="InterPro"/>
</dbReference>
<sequence length="302" mass="33289">MSDSSLFVKIKPFVFGGLSGMFATTCIQPIDMVKVQIQFQGEKGGNLAVKSKNPFVLGSYLVRTQGVSSLYRGLSAGLVRQATYTTARLGLFRTFSNKALAPGETKLAFWKRCVCSLSAGGLAAVIGTPADVALIRMQADTTLPKESRRNYKNVFDALSKMARQDGIVSWWSGCQPTVYRAMCLNVGMLAMYDQSKDFTVSKFGPGKSANFTASAIAGFFAAFFSLPADFLKTRLQKMQALPDGTMPYKGFLDCAQKVVRNEGMGAFYQGFPTYYFRIAPHAMITLLSMELMNNFYKKWKSE</sequence>
<evidence type="ECO:0000256" key="2">
    <source>
        <dbReference type="ARBA" id="ARBA00006375"/>
    </source>
</evidence>
<evidence type="ECO:0000256" key="10">
    <source>
        <dbReference type="PROSITE-ProRule" id="PRU00282"/>
    </source>
</evidence>
<accession>A0A6A7G613</accession>
<dbReference type="PANTHER" id="PTHR45618">
    <property type="entry name" value="MITOCHONDRIAL DICARBOXYLATE CARRIER-RELATED"/>
    <property type="match status" value="1"/>
</dbReference>
<evidence type="ECO:0000256" key="8">
    <source>
        <dbReference type="ARBA" id="ARBA00023128"/>
    </source>
</evidence>
<proteinExistence type="evidence at transcript level"/>
<evidence type="ECO:0000256" key="5">
    <source>
        <dbReference type="ARBA" id="ARBA00022737"/>
    </source>
</evidence>
<keyword evidence="4 10" id="KW-0812">Transmembrane</keyword>
<comment type="subcellular location">
    <subcellularLocation>
        <location evidence="1">Mitochondrion inner membrane</location>
        <topology evidence="1">Multi-pass membrane protein</topology>
    </subcellularLocation>
</comment>
<dbReference type="Gene3D" id="1.50.40.10">
    <property type="entry name" value="Mitochondrial carrier domain"/>
    <property type="match status" value="1"/>
</dbReference>
<dbReference type="InterPro" id="IPR023395">
    <property type="entry name" value="MCP_dom_sf"/>
</dbReference>
<comment type="similarity">
    <text evidence="2 11">Belongs to the mitochondrial carrier (TC 2.A.29) family.</text>
</comment>
<feature type="repeat" description="Solcar" evidence="10">
    <location>
        <begin position="107"/>
        <end position="198"/>
    </location>
</feature>
<evidence type="ECO:0000256" key="7">
    <source>
        <dbReference type="ARBA" id="ARBA00022989"/>
    </source>
</evidence>
<keyword evidence="9 10" id="KW-0472">Membrane</keyword>
<keyword evidence="8" id="KW-0496">Mitochondrion</keyword>
<dbReference type="FunFam" id="1.50.40.10:FF:000009">
    <property type="entry name" value="Mitochondrial 2-oxoglutarate/malate carrier protein"/>
    <property type="match status" value="1"/>
</dbReference>